<reference evidence="2" key="1">
    <citation type="submission" date="2019-10" db="EMBL/GenBank/DDBJ databases">
        <authorList>
            <person name="Zhang R."/>
            <person name="Pan Y."/>
            <person name="Wang J."/>
            <person name="Ma R."/>
            <person name="Yu S."/>
        </authorList>
    </citation>
    <scope>NUCLEOTIDE SEQUENCE</scope>
    <source>
        <strain evidence="2">LA-IB0</strain>
        <tissue evidence="2">Leaf</tissue>
    </source>
</reference>
<protein>
    <submittedName>
        <fullName evidence="2">Uncharacterized protein</fullName>
    </submittedName>
</protein>
<keyword evidence="3" id="KW-1185">Reference proteome</keyword>
<name>A0AAV6XFG6_9LAMI</name>
<feature type="compositionally biased region" description="Basic and acidic residues" evidence="1">
    <location>
        <begin position="111"/>
        <end position="121"/>
    </location>
</feature>
<evidence type="ECO:0000313" key="2">
    <source>
        <dbReference type="EMBL" id="KAG8380105.1"/>
    </source>
</evidence>
<dbReference type="Proteomes" id="UP000826271">
    <property type="component" value="Unassembled WGS sequence"/>
</dbReference>
<evidence type="ECO:0000256" key="1">
    <source>
        <dbReference type="SAM" id="MobiDB-lite"/>
    </source>
</evidence>
<feature type="region of interest" description="Disordered" evidence="1">
    <location>
        <begin position="100"/>
        <end position="121"/>
    </location>
</feature>
<organism evidence="2 3">
    <name type="scientific">Buddleja alternifolia</name>
    <dbReference type="NCBI Taxonomy" id="168488"/>
    <lineage>
        <taxon>Eukaryota</taxon>
        <taxon>Viridiplantae</taxon>
        <taxon>Streptophyta</taxon>
        <taxon>Embryophyta</taxon>
        <taxon>Tracheophyta</taxon>
        <taxon>Spermatophyta</taxon>
        <taxon>Magnoliopsida</taxon>
        <taxon>eudicotyledons</taxon>
        <taxon>Gunneridae</taxon>
        <taxon>Pentapetalae</taxon>
        <taxon>asterids</taxon>
        <taxon>lamiids</taxon>
        <taxon>Lamiales</taxon>
        <taxon>Scrophulariaceae</taxon>
        <taxon>Buddlejeae</taxon>
        <taxon>Buddleja</taxon>
    </lineage>
</organism>
<proteinExistence type="predicted"/>
<evidence type="ECO:0000313" key="3">
    <source>
        <dbReference type="Proteomes" id="UP000826271"/>
    </source>
</evidence>
<gene>
    <name evidence="2" type="ORF">BUALT_Bualt07G0159000</name>
</gene>
<comment type="caution">
    <text evidence="2">The sequence shown here is derived from an EMBL/GenBank/DDBJ whole genome shotgun (WGS) entry which is preliminary data.</text>
</comment>
<sequence length="121" mass="13457">MANSKTLIRTGVSLVTRLLHPNPIPGHRILTRSPELIAPPKLFQSLFIPQTTPLHFPSHQNDAESLRKLSCEGFLYPSGLPSLPFLLPNEKQQRVVEELLLGESQRAGPESQHDDTSNFGL</sequence>
<dbReference type="AlphaFoldDB" id="A0AAV6XFG6"/>
<accession>A0AAV6XFG6</accession>
<dbReference type="EMBL" id="WHWC01000007">
    <property type="protein sequence ID" value="KAG8380105.1"/>
    <property type="molecule type" value="Genomic_DNA"/>
</dbReference>